<evidence type="ECO:0000256" key="2">
    <source>
        <dbReference type="ARBA" id="ARBA00022694"/>
    </source>
</evidence>
<dbReference type="InterPro" id="IPR005225">
    <property type="entry name" value="Small_GTP-bd"/>
</dbReference>
<dbReference type="HAMAP" id="MF_00379">
    <property type="entry name" value="GTPase_MnmE"/>
    <property type="match status" value="1"/>
</dbReference>
<accession>A0ABU5L6Z7</accession>
<comment type="caution">
    <text evidence="10">The sequence shown here is derived from an EMBL/GenBank/DDBJ whole genome shotgun (WGS) entry which is preliminary data.</text>
</comment>
<dbReference type="SUPFAM" id="SSF52540">
    <property type="entry name" value="P-loop containing nucleoside triphosphate hydrolases"/>
    <property type="match status" value="1"/>
</dbReference>
<feature type="binding site" evidence="7">
    <location>
        <begin position="226"/>
        <end position="231"/>
    </location>
    <ligand>
        <name>GTP</name>
        <dbReference type="ChEBI" id="CHEBI:37565"/>
    </ligand>
</feature>
<name>A0ABU5L6Z7_9RICK</name>
<keyword evidence="4 7" id="KW-0378">Hydrolase</keyword>
<organism evidence="10 11">
    <name type="scientific">Candidatus Cyrtobacter comes</name>
    <dbReference type="NCBI Taxonomy" id="675776"/>
    <lineage>
        <taxon>Bacteria</taxon>
        <taxon>Pseudomonadati</taxon>
        <taxon>Pseudomonadota</taxon>
        <taxon>Alphaproteobacteria</taxon>
        <taxon>Rickettsiales</taxon>
        <taxon>Candidatus Midichloriaceae</taxon>
        <taxon>Candidatus Cyrtobacter</taxon>
    </lineage>
</organism>
<evidence type="ECO:0000259" key="9">
    <source>
        <dbReference type="PROSITE" id="PS51709"/>
    </source>
</evidence>
<dbReference type="CDD" id="cd04164">
    <property type="entry name" value="trmE"/>
    <property type="match status" value="1"/>
</dbReference>
<feature type="binding site" evidence="7">
    <location>
        <position position="245"/>
    </location>
    <ligand>
        <name>K(+)</name>
        <dbReference type="ChEBI" id="CHEBI:29103"/>
    </ligand>
</feature>
<keyword evidence="5 7" id="KW-0630">Potassium</keyword>
<dbReference type="InterPro" id="IPR006073">
    <property type="entry name" value="GTP-bd"/>
</dbReference>
<dbReference type="InterPro" id="IPR027368">
    <property type="entry name" value="MnmE_dom2"/>
</dbReference>
<keyword evidence="7" id="KW-0479">Metal-binding</keyword>
<dbReference type="NCBIfam" id="NF003661">
    <property type="entry name" value="PRK05291.1-3"/>
    <property type="match status" value="1"/>
</dbReference>
<evidence type="ECO:0000256" key="1">
    <source>
        <dbReference type="ARBA" id="ARBA00011043"/>
    </source>
</evidence>
<evidence type="ECO:0000256" key="3">
    <source>
        <dbReference type="ARBA" id="ARBA00022741"/>
    </source>
</evidence>
<dbReference type="CDD" id="cd14858">
    <property type="entry name" value="TrmE_N"/>
    <property type="match status" value="1"/>
</dbReference>
<feature type="binding site" evidence="7">
    <location>
        <begin position="270"/>
        <end position="273"/>
    </location>
    <ligand>
        <name>GTP</name>
        <dbReference type="ChEBI" id="CHEBI:37565"/>
    </ligand>
</feature>
<dbReference type="Proteomes" id="UP001293791">
    <property type="component" value="Unassembled WGS sequence"/>
</dbReference>
<gene>
    <name evidence="7" type="primary">mnmE</name>
    <name evidence="7" type="synonym">trmE</name>
    <name evidence="10" type="ORF">Cyrtocomes_00253</name>
</gene>
<dbReference type="Gene3D" id="3.30.1360.120">
    <property type="entry name" value="Probable tRNA modification gtpase trme, domain 1"/>
    <property type="match status" value="1"/>
</dbReference>
<comment type="similarity">
    <text evidence="1 7 8">Belongs to the TRAFAC class TrmE-Era-EngA-EngB-Septin-like GTPase superfamily. TrmE GTPase family.</text>
</comment>
<evidence type="ECO:0000256" key="7">
    <source>
        <dbReference type="HAMAP-Rule" id="MF_00379"/>
    </source>
</evidence>
<keyword evidence="3 7" id="KW-0547">Nucleotide-binding</keyword>
<dbReference type="InterPro" id="IPR031168">
    <property type="entry name" value="G_TrmE"/>
</dbReference>
<dbReference type="NCBIfam" id="TIGR00231">
    <property type="entry name" value="small_GTP"/>
    <property type="match status" value="1"/>
</dbReference>
<comment type="cofactor">
    <cofactor evidence="7">
        <name>K(+)</name>
        <dbReference type="ChEBI" id="CHEBI:29103"/>
    </cofactor>
    <text evidence="7">Binds 1 potassium ion per subunit.</text>
</comment>
<dbReference type="Pfam" id="PF10396">
    <property type="entry name" value="TrmE_N"/>
    <property type="match status" value="1"/>
</dbReference>
<dbReference type="InterPro" id="IPR018948">
    <property type="entry name" value="GTP-bd_TrmE_N"/>
</dbReference>
<sequence length="446" mass="49246">MIDTIFALSTVYGKSGIAIIRVCGPKASNVARLLGIKRELPVRQAFIHQIRTIDDTEFLDNAMVLFFKKPNSFNGEDILELHLHGSIAVIDGVLDELSKISYIRLAEPGEFAKIAFLNEIIDLTEAEGMADLIDAETSMQRAAALKQMAGEAGNLCKRWREGLVKILSNLEALIDFPEEDLPTSLLLKINEDVGRILEDMDRNLSISKLASSVAAGIRVVISGPPNAGKSSLMNLIAKSDVSIVSDIAGTTRDVVSIRMNLDGFLVNLYDTAGIRDSEDLIEKEGIKRAKLAIQDADINILVLDICGNDVPYVDIPYEIVVLNKLDIAPFKTQQLDILAEKFTDSIVLTTSVKNAHGLDDLLTSLIKIIRDKYQLAVHQPSLSRLRQREKLRECISYLRDFMVSDGCLDILCENIRNACRSIGAITGNIDIEEILDEIFSNFCIGK</sequence>
<dbReference type="Pfam" id="PF01926">
    <property type="entry name" value="MMR_HSR1"/>
    <property type="match status" value="1"/>
</dbReference>
<keyword evidence="7" id="KW-0460">Magnesium</keyword>
<feature type="binding site" evidence="7">
    <location>
        <position position="251"/>
    </location>
    <ligand>
        <name>Mg(2+)</name>
        <dbReference type="ChEBI" id="CHEBI:18420"/>
    </ligand>
</feature>
<feature type="binding site" evidence="7">
    <location>
        <position position="247"/>
    </location>
    <ligand>
        <name>K(+)</name>
        <dbReference type="ChEBI" id="CHEBI:29103"/>
    </ligand>
</feature>
<protein>
    <recommendedName>
        <fullName evidence="7">tRNA modification GTPase MnmE</fullName>
        <ecNumber evidence="7">3.6.-.-</ecNumber>
    </recommendedName>
</protein>
<dbReference type="SUPFAM" id="SSF116878">
    <property type="entry name" value="TrmE connector domain"/>
    <property type="match status" value="1"/>
</dbReference>
<dbReference type="Gene3D" id="3.40.50.300">
    <property type="entry name" value="P-loop containing nucleotide triphosphate hydrolases"/>
    <property type="match status" value="1"/>
</dbReference>
<dbReference type="NCBIfam" id="TIGR00450">
    <property type="entry name" value="mnmE_trmE_thdF"/>
    <property type="match status" value="1"/>
</dbReference>
<evidence type="ECO:0000313" key="10">
    <source>
        <dbReference type="EMBL" id="MDZ5761893.1"/>
    </source>
</evidence>
<dbReference type="PANTHER" id="PTHR42714">
    <property type="entry name" value="TRNA MODIFICATION GTPASE GTPBP3"/>
    <property type="match status" value="1"/>
</dbReference>
<comment type="subunit">
    <text evidence="7">Homodimer. Heterotetramer of two MnmE and two MnmG subunits.</text>
</comment>
<evidence type="ECO:0000256" key="4">
    <source>
        <dbReference type="ARBA" id="ARBA00022801"/>
    </source>
</evidence>
<dbReference type="EC" id="3.6.-.-" evidence="7"/>
<dbReference type="InterPro" id="IPR004520">
    <property type="entry name" value="GTPase_MnmE"/>
</dbReference>
<comment type="function">
    <text evidence="7">Exhibits a very high intrinsic GTPase hydrolysis rate. Involved in the addition of a carboxymethylaminomethyl (cmnm) group at the wobble position (U34) of certain tRNAs, forming tRNA-cmnm(5)s(2)U34.</text>
</comment>
<feature type="binding site" evidence="7">
    <location>
        <position position="230"/>
    </location>
    <ligand>
        <name>Mg(2+)</name>
        <dbReference type="ChEBI" id="CHEBI:18420"/>
    </ligand>
</feature>
<feature type="binding site" evidence="7">
    <location>
        <begin position="245"/>
        <end position="251"/>
    </location>
    <ligand>
        <name>GTP</name>
        <dbReference type="ChEBI" id="CHEBI:37565"/>
    </ligand>
</feature>
<keyword evidence="11" id="KW-1185">Reference proteome</keyword>
<dbReference type="Pfam" id="PF12631">
    <property type="entry name" value="MnmE_helical"/>
    <property type="match status" value="1"/>
</dbReference>
<evidence type="ECO:0000256" key="8">
    <source>
        <dbReference type="RuleBase" id="RU003313"/>
    </source>
</evidence>
<reference evidence="10 11" key="1">
    <citation type="submission" date="2023-02" db="EMBL/GenBank/DDBJ databases">
        <title>Host association and intracellularity evolved multiple times independently in the Rickettsiales.</title>
        <authorList>
            <person name="Castelli M."/>
            <person name="Nardi T."/>
            <person name="Gammuto L."/>
            <person name="Bellinzona G."/>
            <person name="Sabaneyeva E."/>
            <person name="Potekhin A."/>
            <person name="Serra V."/>
            <person name="Petroni G."/>
            <person name="Sassera D."/>
        </authorList>
    </citation>
    <scope>NUCLEOTIDE SEQUENCE [LARGE SCALE GENOMIC DNA]</scope>
    <source>
        <strain evidence="10 11">BOD18</strain>
    </source>
</reference>
<feature type="binding site" evidence="7">
    <location>
        <position position="250"/>
    </location>
    <ligand>
        <name>K(+)</name>
        <dbReference type="ChEBI" id="CHEBI:29103"/>
    </ligand>
</feature>
<dbReference type="PROSITE" id="PS51709">
    <property type="entry name" value="G_TRME"/>
    <property type="match status" value="1"/>
</dbReference>
<dbReference type="Gene3D" id="1.20.120.430">
    <property type="entry name" value="tRNA modification GTPase MnmE domain 2"/>
    <property type="match status" value="1"/>
</dbReference>
<feature type="binding site" evidence="7">
    <location>
        <position position="226"/>
    </location>
    <ligand>
        <name>K(+)</name>
        <dbReference type="ChEBI" id="CHEBI:29103"/>
    </ligand>
</feature>
<comment type="subcellular location">
    <subcellularLocation>
        <location evidence="7">Cytoplasm</location>
    </subcellularLocation>
</comment>
<keyword evidence="6 7" id="KW-0342">GTP-binding</keyword>
<dbReference type="InterPro" id="IPR025867">
    <property type="entry name" value="MnmE_helical"/>
</dbReference>
<dbReference type="InterPro" id="IPR027417">
    <property type="entry name" value="P-loop_NTPase"/>
</dbReference>
<evidence type="ECO:0000256" key="5">
    <source>
        <dbReference type="ARBA" id="ARBA00022958"/>
    </source>
</evidence>
<evidence type="ECO:0000313" key="11">
    <source>
        <dbReference type="Proteomes" id="UP001293791"/>
    </source>
</evidence>
<keyword evidence="2 7" id="KW-0819">tRNA processing</keyword>
<keyword evidence="7" id="KW-0963">Cytoplasm</keyword>
<dbReference type="PANTHER" id="PTHR42714:SF2">
    <property type="entry name" value="TRNA MODIFICATION GTPASE GTPBP3, MITOCHONDRIAL"/>
    <property type="match status" value="1"/>
</dbReference>
<dbReference type="InterPro" id="IPR027266">
    <property type="entry name" value="TrmE/GcvT-like"/>
</dbReference>
<evidence type="ECO:0000256" key="6">
    <source>
        <dbReference type="ARBA" id="ARBA00023134"/>
    </source>
</evidence>
<feature type="domain" description="TrmE-type G" evidence="9">
    <location>
        <begin position="216"/>
        <end position="370"/>
    </location>
</feature>
<proteinExistence type="inferred from homology"/>
<dbReference type="EMBL" id="JARGYT010000009">
    <property type="protein sequence ID" value="MDZ5761893.1"/>
    <property type="molecule type" value="Genomic_DNA"/>
</dbReference>
<comment type="caution">
    <text evidence="7">Lacks conserved residue(s) required for the propagation of feature annotation.</text>
</comment>